<evidence type="ECO:0000259" key="1">
    <source>
        <dbReference type="Pfam" id="PF17900"/>
    </source>
</evidence>
<keyword evidence="2" id="KW-0645">Protease</keyword>
<dbReference type="Gene3D" id="2.60.40.1730">
    <property type="entry name" value="tricorn interacting facor f3 domain"/>
    <property type="match status" value="1"/>
</dbReference>
<dbReference type="EMBL" id="JAVDVQ010000001">
    <property type="protein sequence ID" value="MDR7081010.1"/>
    <property type="molecule type" value="Genomic_DNA"/>
</dbReference>
<gene>
    <name evidence="2" type="ORF">J2X01_000279</name>
</gene>
<dbReference type="SUPFAM" id="SSF63737">
    <property type="entry name" value="Leukotriene A4 hydrolase N-terminal domain"/>
    <property type="match status" value="1"/>
</dbReference>
<accession>A0ABU1U7C0</accession>
<dbReference type="Pfam" id="PF17900">
    <property type="entry name" value="Peptidase_M1_N"/>
    <property type="match status" value="1"/>
</dbReference>
<keyword evidence="3" id="KW-1185">Reference proteome</keyword>
<proteinExistence type="predicted"/>
<keyword evidence="2" id="KW-0031">Aminopeptidase</keyword>
<sequence>MVVNEPEGAATWYPVNDDPEDKATYTFRITVPEGKTAVANGRPSGQPATKDGWTTWTWKAKDPMASYLSTAGVGDFALSYDVGPRGLPIINAIDADVPGPELAETKRSLALQPEMSRFLEGLFGRYPFEAFGAIVDDDTVEYALETQTRSTRASQQNTRWCTKWATSGSTTA</sequence>
<dbReference type="GO" id="GO:0004177">
    <property type="term" value="F:aminopeptidase activity"/>
    <property type="evidence" value="ECO:0007669"/>
    <property type="project" value="UniProtKB-KW"/>
</dbReference>
<feature type="domain" description="Aminopeptidase N-like N-terminal" evidence="1">
    <location>
        <begin position="5"/>
        <end position="68"/>
    </location>
</feature>
<evidence type="ECO:0000313" key="2">
    <source>
        <dbReference type="EMBL" id="MDR7081010.1"/>
    </source>
</evidence>
<name>A0ABU1U7C0_9MICC</name>
<dbReference type="InterPro" id="IPR042097">
    <property type="entry name" value="Aminopeptidase_N-like_N_sf"/>
</dbReference>
<protein>
    <submittedName>
        <fullName evidence="2">Aminopeptidase N</fullName>
    </submittedName>
</protein>
<dbReference type="InterPro" id="IPR045357">
    <property type="entry name" value="Aminopeptidase_N-like_N"/>
</dbReference>
<organism evidence="2 3">
    <name type="scientific">Arthrobacter ginsengisoli</name>
    <dbReference type="NCBI Taxonomy" id="1356565"/>
    <lineage>
        <taxon>Bacteria</taxon>
        <taxon>Bacillati</taxon>
        <taxon>Actinomycetota</taxon>
        <taxon>Actinomycetes</taxon>
        <taxon>Micrococcales</taxon>
        <taxon>Micrococcaceae</taxon>
        <taxon>Arthrobacter</taxon>
    </lineage>
</organism>
<keyword evidence="2" id="KW-0378">Hydrolase</keyword>
<reference evidence="2 3" key="1">
    <citation type="submission" date="2023-07" db="EMBL/GenBank/DDBJ databases">
        <title>Sorghum-associated microbial communities from plants grown in Nebraska, USA.</title>
        <authorList>
            <person name="Schachtman D."/>
        </authorList>
    </citation>
    <scope>NUCLEOTIDE SEQUENCE [LARGE SCALE GENOMIC DNA]</scope>
    <source>
        <strain evidence="2 3">BE167</strain>
    </source>
</reference>
<evidence type="ECO:0000313" key="3">
    <source>
        <dbReference type="Proteomes" id="UP001252243"/>
    </source>
</evidence>
<dbReference type="Proteomes" id="UP001252243">
    <property type="component" value="Unassembled WGS sequence"/>
</dbReference>
<comment type="caution">
    <text evidence="2">The sequence shown here is derived from an EMBL/GenBank/DDBJ whole genome shotgun (WGS) entry which is preliminary data.</text>
</comment>